<accession>A0A1Y2S9Z0</accession>
<dbReference type="STRING" id="40578.Xbed_03691"/>
<comment type="caution">
    <text evidence="1">The sequence shown here is derived from an EMBL/GenBank/DDBJ whole genome shotgun (WGS) entry which is preliminary data.</text>
</comment>
<gene>
    <name evidence="1" type="ORF">Xbed_03691</name>
</gene>
<dbReference type="Proteomes" id="UP000194204">
    <property type="component" value="Unassembled WGS sequence"/>
</dbReference>
<protein>
    <submittedName>
        <fullName evidence="1">Uncharacterized protein</fullName>
    </submittedName>
</protein>
<organism evidence="1 2">
    <name type="scientific">Xenorhabdus beddingii</name>
    <dbReference type="NCBI Taxonomy" id="40578"/>
    <lineage>
        <taxon>Bacteria</taxon>
        <taxon>Pseudomonadati</taxon>
        <taxon>Pseudomonadota</taxon>
        <taxon>Gammaproteobacteria</taxon>
        <taxon>Enterobacterales</taxon>
        <taxon>Morganellaceae</taxon>
        <taxon>Xenorhabdus</taxon>
    </lineage>
</organism>
<evidence type="ECO:0000313" key="1">
    <source>
        <dbReference type="EMBL" id="OTA14353.1"/>
    </source>
</evidence>
<dbReference type="EMBL" id="MUBK01000084">
    <property type="protein sequence ID" value="OTA14353.1"/>
    <property type="molecule type" value="Genomic_DNA"/>
</dbReference>
<reference evidence="1 2" key="1">
    <citation type="submission" date="2017-01" db="EMBL/GenBank/DDBJ databases">
        <title>Deconstructing symbiosis and pathogenesis requirements using a combined genomic-metabolomic approach.</title>
        <authorList>
            <person name="Tobias N.J."/>
            <person name="Wolff H."/>
            <person name="Djahanschiri B."/>
            <person name="Ebersberger I."/>
            <person name="Bode H.B."/>
        </authorList>
    </citation>
    <scope>NUCLEOTIDE SEQUENCE [LARGE SCALE GENOMIC DNA]</scope>
    <source>
        <strain evidence="1 2">DSM 4764</strain>
    </source>
</reference>
<keyword evidence="2" id="KW-1185">Reference proteome</keyword>
<proteinExistence type="predicted"/>
<sequence>MAAEFKEVIMATDPIQSQQILPNPGERRFRLTERGFIAARDQRERIRGRQRLPVEFAVGGQRESLQRDKGTGQHVLRQMPGELPAQVGGNQFNSLLRAQIGHQPLLIRRFFAGNRFTGQHHRLAHPGAAHELSLDFTRLDAEAAQLDLKVVAAKVFEIAVGQPAAEVAGPVHAGSGIRAERIGQKTFGGQFRAVQVATGHPGSGDVHFTGHAKGNRLAVRVKDIDPQIGQGLTNQAAASGVDIGRRQLAIGGMDSNFGDAIHIHQTGLPERIAGNPRCQRMQLQRFPAEDNPAQ</sequence>
<dbReference type="AlphaFoldDB" id="A0A1Y2S9Z0"/>
<name>A0A1Y2S9Z0_9GAMM</name>
<evidence type="ECO:0000313" key="2">
    <source>
        <dbReference type="Proteomes" id="UP000194204"/>
    </source>
</evidence>
<dbReference type="AntiFam" id="ANF00178">
    <property type="entry name" value="Shadow ORF (opposite dhbF)"/>
</dbReference>